<dbReference type="AlphaFoldDB" id="A0AAV7MX61"/>
<feature type="region of interest" description="Disordered" evidence="1">
    <location>
        <begin position="62"/>
        <end position="249"/>
    </location>
</feature>
<organism evidence="3 4">
    <name type="scientific">Pleurodeles waltl</name>
    <name type="common">Iberian ribbed newt</name>
    <dbReference type="NCBI Taxonomy" id="8319"/>
    <lineage>
        <taxon>Eukaryota</taxon>
        <taxon>Metazoa</taxon>
        <taxon>Chordata</taxon>
        <taxon>Craniata</taxon>
        <taxon>Vertebrata</taxon>
        <taxon>Euteleostomi</taxon>
        <taxon>Amphibia</taxon>
        <taxon>Batrachia</taxon>
        <taxon>Caudata</taxon>
        <taxon>Salamandroidea</taxon>
        <taxon>Salamandridae</taxon>
        <taxon>Pleurodelinae</taxon>
        <taxon>Pleurodeles</taxon>
    </lineage>
</organism>
<name>A0AAV7MX61_PLEWA</name>
<sequence length="249" mass="26341">MALLLLHQLTIFPGLRPHPPRRRPCRAASTSISSNYSPQPGQQKQNFQAFTCRSGPCALSAGHLPQDTAQPGHTYHDPSLATPPRADRTADREPHPSVLGKAPSLGAQRQAGAASLPPLHHIRAPPPVQGPGMGALEAGPTRHVLGPGPQAQRHHRSPSPSPGPRQAPPSAAPGRPRHPHPPGRTTRPSPPRSLPVRGEHGPGPKGQMLQALRVCAWSPDPLPGMPLVSRLPRRTGGGPEDSDLGSRCF</sequence>
<evidence type="ECO:0000256" key="1">
    <source>
        <dbReference type="SAM" id="MobiDB-lite"/>
    </source>
</evidence>
<dbReference type="EMBL" id="JANPWB010000013">
    <property type="protein sequence ID" value="KAJ1108192.1"/>
    <property type="molecule type" value="Genomic_DNA"/>
</dbReference>
<feature type="compositionally biased region" description="Basic and acidic residues" evidence="1">
    <location>
        <begin position="85"/>
        <end position="95"/>
    </location>
</feature>
<protein>
    <submittedName>
        <fullName evidence="3">Uncharacterized protein</fullName>
    </submittedName>
</protein>
<keyword evidence="4" id="KW-1185">Reference proteome</keyword>
<evidence type="ECO:0000313" key="3">
    <source>
        <dbReference type="EMBL" id="KAJ1108192.1"/>
    </source>
</evidence>
<proteinExistence type="predicted"/>
<evidence type="ECO:0000256" key="2">
    <source>
        <dbReference type="SAM" id="SignalP"/>
    </source>
</evidence>
<comment type="caution">
    <text evidence="3">The sequence shown here is derived from an EMBL/GenBank/DDBJ whole genome shotgun (WGS) entry which is preliminary data.</text>
</comment>
<feature type="compositionally biased region" description="Polar residues" evidence="1">
    <location>
        <begin position="28"/>
        <end position="45"/>
    </location>
</feature>
<reference evidence="3" key="1">
    <citation type="journal article" date="2022" name="bioRxiv">
        <title>Sequencing and chromosome-scale assembly of the giantPleurodeles waltlgenome.</title>
        <authorList>
            <person name="Brown T."/>
            <person name="Elewa A."/>
            <person name="Iarovenko S."/>
            <person name="Subramanian E."/>
            <person name="Araus A.J."/>
            <person name="Petzold A."/>
            <person name="Susuki M."/>
            <person name="Suzuki K.-i.T."/>
            <person name="Hayashi T."/>
            <person name="Toyoda A."/>
            <person name="Oliveira C."/>
            <person name="Osipova E."/>
            <person name="Leigh N.D."/>
            <person name="Simon A."/>
            <person name="Yun M.H."/>
        </authorList>
    </citation>
    <scope>NUCLEOTIDE SEQUENCE</scope>
    <source>
        <strain evidence="3">20211129_DDA</strain>
        <tissue evidence="3">Liver</tissue>
    </source>
</reference>
<accession>A0AAV7MX61</accession>
<keyword evidence="2" id="KW-0732">Signal</keyword>
<dbReference type="Proteomes" id="UP001066276">
    <property type="component" value="Chromosome 9"/>
</dbReference>
<feature type="chain" id="PRO_5043395251" evidence="2">
    <location>
        <begin position="18"/>
        <end position="249"/>
    </location>
</feature>
<feature type="signal peptide" evidence="2">
    <location>
        <begin position="1"/>
        <end position="17"/>
    </location>
</feature>
<evidence type="ECO:0000313" key="4">
    <source>
        <dbReference type="Proteomes" id="UP001066276"/>
    </source>
</evidence>
<feature type="compositionally biased region" description="Pro residues" evidence="1">
    <location>
        <begin position="159"/>
        <end position="171"/>
    </location>
</feature>
<gene>
    <name evidence="3" type="ORF">NDU88_005574</name>
</gene>
<feature type="region of interest" description="Disordered" evidence="1">
    <location>
        <begin position="13"/>
        <end position="45"/>
    </location>
</feature>